<gene>
    <name evidence="3" type="primary">LOC107227899</name>
</gene>
<keyword evidence="2" id="KW-1185">Reference proteome</keyword>
<dbReference type="PANTHER" id="PTHR46263:SF1">
    <property type="entry name" value="ARMADILLO REPEAT-CONTAINING PROTEIN 7"/>
    <property type="match status" value="1"/>
</dbReference>
<dbReference type="InterPro" id="IPR000225">
    <property type="entry name" value="Armadillo"/>
</dbReference>
<dbReference type="InterPro" id="IPR029069">
    <property type="entry name" value="HotDog_dom_sf"/>
</dbReference>
<dbReference type="SUPFAM" id="SSF48371">
    <property type="entry name" value="ARM repeat"/>
    <property type="match status" value="1"/>
</dbReference>
<dbReference type="InterPro" id="IPR011989">
    <property type="entry name" value="ARM-like"/>
</dbReference>
<evidence type="ECO:0000259" key="1">
    <source>
        <dbReference type="Pfam" id="PF01575"/>
    </source>
</evidence>
<feature type="domain" description="MaoC-like" evidence="1">
    <location>
        <begin position="237"/>
        <end position="320"/>
    </location>
</feature>
<dbReference type="InterPro" id="IPR042462">
    <property type="entry name" value="ARMC7"/>
</dbReference>
<dbReference type="Pfam" id="PF01575">
    <property type="entry name" value="MaoC_dehydratas"/>
    <property type="match status" value="1"/>
</dbReference>
<dbReference type="InterPro" id="IPR016024">
    <property type="entry name" value="ARM-type_fold"/>
</dbReference>
<accession>A0ABM3FET5</accession>
<protein>
    <submittedName>
        <fullName evidence="3">Armadillo repeat-containing protein 7</fullName>
    </submittedName>
</protein>
<dbReference type="PANTHER" id="PTHR46263">
    <property type="entry name" value="ARMADILLO REPEAT-CONTAINING PROTEIN 7"/>
    <property type="match status" value="1"/>
</dbReference>
<organism evidence="2 3">
    <name type="scientific">Neodiprion lecontei</name>
    <name type="common">Redheaded pine sawfly</name>
    <dbReference type="NCBI Taxonomy" id="441921"/>
    <lineage>
        <taxon>Eukaryota</taxon>
        <taxon>Metazoa</taxon>
        <taxon>Ecdysozoa</taxon>
        <taxon>Arthropoda</taxon>
        <taxon>Hexapoda</taxon>
        <taxon>Insecta</taxon>
        <taxon>Pterygota</taxon>
        <taxon>Neoptera</taxon>
        <taxon>Endopterygota</taxon>
        <taxon>Hymenoptera</taxon>
        <taxon>Tenthredinoidea</taxon>
        <taxon>Diprionidae</taxon>
        <taxon>Diprioninae</taxon>
        <taxon>Neodiprion</taxon>
    </lineage>
</organism>
<dbReference type="Pfam" id="PF00514">
    <property type="entry name" value="Arm"/>
    <property type="match status" value="1"/>
</dbReference>
<evidence type="ECO:0000313" key="2">
    <source>
        <dbReference type="Proteomes" id="UP000829291"/>
    </source>
</evidence>
<dbReference type="Gene3D" id="3.10.129.10">
    <property type="entry name" value="Hotdog Thioesterase"/>
    <property type="match status" value="1"/>
</dbReference>
<dbReference type="GeneID" id="107227899"/>
<dbReference type="InterPro" id="IPR002539">
    <property type="entry name" value="MaoC-like_dom"/>
</dbReference>
<name>A0ABM3FET5_NEOLC</name>
<dbReference type="CDD" id="cd03449">
    <property type="entry name" value="R_hydratase"/>
    <property type="match status" value="1"/>
</dbReference>
<dbReference type="SUPFAM" id="SSF54637">
    <property type="entry name" value="Thioesterase/thiol ester dehydrase-isomerase"/>
    <property type="match status" value="1"/>
</dbReference>
<dbReference type="Proteomes" id="UP000829291">
    <property type="component" value="Chromosome 2"/>
</dbReference>
<reference evidence="3" key="1">
    <citation type="submission" date="2025-08" db="UniProtKB">
        <authorList>
            <consortium name="RefSeq"/>
        </authorList>
    </citation>
    <scope>IDENTIFICATION</scope>
    <source>
        <tissue evidence="3">Thorax and Abdomen</tissue>
    </source>
</reference>
<proteinExistence type="predicted"/>
<evidence type="ECO:0000313" key="3">
    <source>
        <dbReference type="RefSeq" id="XP_046586529.1"/>
    </source>
</evidence>
<dbReference type="RefSeq" id="XP_046586529.1">
    <property type="nucleotide sequence ID" value="XM_046730573.1"/>
</dbReference>
<dbReference type="Gene3D" id="1.25.10.10">
    <property type="entry name" value="Leucine-rich Repeat Variant"/>
    <property type="match status" value="1"/>
</dbReference>
<sequence length="356" mass="39792">MFTRKEQLIARTGKNKVGRFEFLKLLTNEFKTSKSKEAKTQVLANLVNFAYDPINYEYLRKLRVIDLFLYLLSEDDKDFVRFSIGGICNLCLDPQNKDYIIHSHGVQAVSSLLTSSDEETVLSAITTLMFLITPFSKPLITSPEIIESMIYFSNSSNIRIKNLATIFLTDYCSDTNVKHIKEHPTVVPVSAIPLPQSVMNSRLFTLCARYSRSYSAKLPSKLASDQNLKPGDSITITKSITEDDILSFAKLTDDFNPIHITSPKNIVHGAFLNGLVSGVIGTKLPGAGTIVVEQIIRYPKPCYAGDTVSITVEIVTVRKIIKCKYRCIANMERIVLEGEAKLMASNAQVKKISFTQ</sequence>